<evidence type="ECO:0000256" key="1">
    <source>
        <dbReference type="SAM" id="SignalP"/>
    </source>
</evidence>
<keyword evidence="1" id="KW-0732">Signal</keyword>
<accession>A0A5C3NT49</accession>
<reference evidence="2 3" key="1">
    <citation type="journal article" date="2019" name="Nat. Ecol. Evol.">
        <title>Megaphylogeny resolves global patterns of mushroom evolution.</title>
        <authorList>
            <person name="Varga T."/>
            <person name="Krizsan K."/>
            <person name="Foldi C."/>
            <person name="Dima B."/>
            <person name="Sanchez-Garcia M."/>
            <person name="Sanchez-Ramirez S."/>
            <person name="Szollosi G.J."/>
            <person name="Szarkandi J.G."/>
            <person name="Papp V."/>
            <person name="Albert L."/>
            <person name="Andreopoulos W."/>
            <person name="Angelini C."/>
            <person name="Antonin V."/>
            <person name="Barry K.W."/>
            <person name="Bougher N.L."/>
            <person name="Buchanan P."/>
            <person name="Buyck B."/>
            <person name="Bense V."/>
            <person name="Catcheside P."/>
            <person name="Chovatia M."/>
            <person name="Cooper J."/>
            <person name="Damon W."/>
            <person name="Desjardin D."/>
            <person name="Finy P."/>
            <person name="Geml J."/>
            <person name="Haridas S."/>
            <person name="Hughes K."/>
            <person name="Justo A."/>
            <person name="Karasinski D."/>
            <person name="Kautmanova I."/>
            <person name="Kiss B."/>
            <person name="Kocsube S."/>
            <person name="Kotiranta H."/>
            <person name="LaButti K.M."/>
            <person name="Lechner B.E."/>
            <person name="Liimatainen K."/>
            <person name="Lipzen A."/>
            <person name="Lukacs Z."/>
            <person name="Mihaltcheva S."/>
            <person name="Morgado L.N."/>
            <person name="Niskanen T."/>
            <person name="Noordeloos M.E."/>
            <person name="Ohm R.A."/>
            <person name="Ortiz-Santana B."/>
            <person name="Ovrebo C."/>
            <person name="Racz N."/>
            <person name="Riley R."/>
            <person name="Savchenko A."/>
            <person name="Shiryaev A."/>
            <person name="Soop K."/>
            <person name="Spirin V."/>
            <person name="Szebenyi C."/>
            <person name="Tomsovsky M."/>
            <person name="Tulloss R.E."/>
            <person name="Uehling J."/>
            <person name="Grigoriev I.V."/>
            <person name="Vagvolgyi C."/>
            <person name="Papp T."/>
            <person name="Martin F.M."/>
            <person name="Miettinen O."/>
            <person name="Hibbett D.S."/>
            <person name="Nagy L.G."/>
        </authorList>
    </citation>
    <scope>NUCLEOTIDE SEQUENCE [LARGE SCALE GENOMIC DNA]</scope>
    <source>
        <strain evidence="2 3">HHB13444</strain>
    </source>
</reference>
<keyword evidence="3" id="KW-1185">Reference proteome</keyword>
<name>A0A5C3NT49_9APHY</name>
<organism evidence="2 3">
    <name type="scientific">Polyporus arcularius HHB13444</name>
    <dbReference type="NCBI Taxonomy" id="1314778"/>
    <lineage>
        <taxon>Eukaryota</taxon>
        <taxon>Fungi</taxon>
        <taxon>Dikarya</taxon>
        <taxon>Basidiomycota</taxon>
        <taxon>Agaricomycotina</taxon>
        <taxon>Agaricomycetes</taxon>
        <taxon>Polyporales</taxon>
        <taxon>Polyporaceae</taxon>
        <taxon>Polyporus</taxon>
    </lineage>
</organism>
<evidence type="ECO:0008006" key="4">
    <source>
        <dbReference type="Google" id="ProtNLM"/>
    </source>
</evidence>
<feature type="signal peptide" evidence="1">
    <location>
        <begin position="1"/>
        <end position="19"/>
    </location>
</feature>
<protein>
    <recommendedName>
        <fullName evidence="4">Ubiquitin 3 binding protein But2 C-terminal domain-containing protein</fullName>
    </recommendedName>
</protein>
<evidence type="ECO:0000313" key="2">
    <source>
        <dbReference type="EMBL" id="TFK79170.1"/>
    </source>
</evidence>
<dbReference type="Proteomes" id="UP000308197">
    <property type="component" value="Unassembled WGS sequence"/>
</dbReference>
<sequence>MKYTSVALVSLAIAAGGVALFTPRDTAATPCVGAKALSTSSIAVGGETVELTTFSCDAVVSAHKASVPTPLDSSVDPTCTDVCAESGSLPPTSEDCGTVFDAITIFNSSISTFSVSANRAQTLSFGTCRIFFQNFSPSSPVTFSWINLATVATGAAAACFPPHQPVMSEGLCVAPDGAWRVGIAHS</sequence>
<dbReference type="STRING" id="1314778.A0A5C3NT49"/>
<evidence type="ECO:0000313" key="3">
    <source>
        <dbReference type="Proteomes" id="UP000308197"/>
    </source>
</evidence>
<dbReference type="EMBL" id="ML212140">
    <property type="protein sequence ID" value="TFK79170.1"/>
    <property type="molecule type" value="Genomic_DNA"/>
</dbReference>
<gene>
    <name evidence="2" type="ORF">K466DRAFT_668202</name>
</gene>
<dbReference type="AlphaFoldDB" id="A0A5C3NT49"/>
<dbReference type="InParanoid" id="A0A5C3NT49"/>
<proteinExistence type="predicted"/>
<feature type="chain" id="PRO_5022831825" description="Ubiquitin 3 binding protein But2 C-terminal domain-containing protein" evidence="1">
    <location>
        <begin position="20"/>
        <end position="186"/>
    </location>
</feature>